<evidence type="ECO:0000256" key="1">
    <source>
        <dbReference type="SAM" id="SignalP"/>
    </source>
</evidence>
<dbReference type="Proteomes" id="UP000503462">
    <property type="component" value="Chromosome 3"/>
</dbReference>
<gene>
    <name evidence="2" type="ORF">AMS68_004060</name>
</gene>
<feature type="signal peptide" evidence="1">
    <location>
        <begin position="1"/>
        <end position="21"/>
    </location>
</feature>
<keyword evidence="1" id="KW-0732">Signal</keyword>
<reference evidence="2 3" key="1">
    <citation type="journal article" date="2016" name="Sci. Rep.">
        <title>Peltaster fructicola genome reveals evolution from an invasive phytopathogen to an ectophytic parasite.</title>
        <authorList>
            <person name="Xu C."/>
            <person name="Chen H."/>
            <person name="Gleason M.L."/>
            <person name="Xu J.R."/>
            <person name="Liu H."/>
            <person name="Zhang R."/>
            <person name="Sun G."/>
        </authorList>
    </citation>
    <scope>NUCLEOTIDE SEQUENCE [LARGE SCALE GENOMIC DNA]</scope>
    <source>
        <strain evidence="2 3">LNHT1506</strain>
    </source>
</reference>
<evidence type="ECO:0000313" key="3">
    <source>
        <dbReference type="Proteomes" id="UP000503462"/>
    </source>
</evidence>
<dbReference type="EMBL" id="CP051141">
    <property type="protein sequence ID" value="QIW98542.1"/>
    <property type="molecule type" value="Genomic_DNA"/>
</dbReference>
<keyword evidence="3" id="KW-1185">Reference proteome</keyword>
<protein>
    <submittedName>
        <fullName evidence="2">Uncharacterized protein</fullName>
    </submittedName>
</protein>
<feature type="chain" id="PRO_5026205598" evidence="1">
    <location>
        <begin position="22"/>
        <end position="154"/>
    </location>
</feature>
<dbReference type="AlphaFoldDB" id="A0A6H0XUY0"/>
<name>A0A6H0XUY0_9PEZI</name>
<accession>A0A6H0XUY0</accession>
<evidence type="ECO:0000313" key="2">
    <source>
        <dbReference type="EMBL" id="QIW98542.1"/>
    </source>
</evidence>
<sequence length="154" mass="16262">MAPYIEWLVLACAAIIAHATALLPQTNAGSPTESQSAQDVIALESSHNKRQAFFLQHGNGVCCQEEGDALARSEITEAFKRLSADCDAGGDGFLPGWSPGHSGRRSASYGNVTVFACNFDGHAQNCLAEEIFPARNGVFHQCGIDGLHSSPGQS</sequence>
<organism evidence="2 3">
    <name type="scientific">Peltaster fructicola</name>
    <dbReference type="NCBI Taxonomy" id="286661"/>
    <lineage>
        <taxon>Eukaryota</taxon>
        <taxon>Fungi</taxon>
        <taxon>Dikarya</taxon>
        <taxon>Ascomycota</taxon>
        <taxon>Pezizomycotina</taxon>
        <taxon>Dothideomycetes</taxon>
        <taxon>Dothideomycetes incertae sedis</taxon>
        <taxon>Peltaster</taxon>
    </lineage>
</organism>
<proteinExistence type="predicted"/>